<sequence>MRKAMGSVDDLIEEAKVRTVAWALGIFAISYFLTRKLRSAPLPRNSADNAS</sequence>
<reference evidence="3" key="2">
    <citation type="journal article" date="2017" name="Nat. Plants">
        <title>The Aegilops tauschii genome reveals multiple impacts of transposons.</title>
        <authorList>
            <person name="Zhao G."/>
            <person name="Zou C."/>
            <person name="Li K."/>
            <person name="Wang K."/>
            <person name="Li T."/>
            <person name="Gao L."/>
            <person name="Zhang X."/>
            <person name="Wang H."/>
            <person name="Yang Z."/>
            <person name="Liu X."/>
            <person name="Jiang W."/>
            <person name="Mao L."/>
            <person name="Kong X."/>
            <person name="Jiao Y."/>
            <person name="Jia J."/>
        </authorList>
    </citation>
    <scope>NUCLEOTIDE SEQUENCE [LARGE SCALE GENOMIC DNA]</scope>
    <source>
        <strain evidence="3">cv. AL8/78</strain>
    </source>
</reference>
<dbReference type="Gramene" id="AET4Gv20240500.15">
    <property type="protein sequence ID" value="AET4Gv20240500.15"/>
    <property type="gene ID" value="AET4Gv20240500"/>
</dbReference>
<keyword evidence="1" id="KW-1133">Transmembrane helix</keyword>
<protein>
    <submittedName>
        <fullName evidence="2">Uncharacterized protein</fullName>
    </submittedName>
</protein>
<dbReference type="Proteomes" id="UP000015105">
    <property type="component" value="Chromosome 4D"/>
</dbReference>
<reference evidence="2" key="5">
    <citation type="journal article" date="2021" name="G3 (Bethesda)">
        <title>Aegilops tauschii genome assembly Aet v5.0 features greater sequence contiguity and improved annotation.</title>
        <authorList>
            <person name="Wang L."/>
            <person name="Zhu T."/>
            <person name="Rodriguez J.C."/>
            <person name="Deal K.R."/>
            <person name="Dubcovsky J."/>
            <person name="McGuire P.E."/>
            <person name="Lux T."/>
            <person name="Spannagl M."/>
            <person name="Mayer K.F.X."/>
            <person name="Baldrich P."/>
            <person name="Meyers B.C."/>
            <person name="Huo N."/>
            <person name="Gu Y.Q."/>
            <person name="Zhou H."/>
            <person name="Devos K.M."/>
            <person name="Bennetzen J.L."/>
            <person name="Unver T."/>
            <person name="Budak H."/>
            <person name="Gulick P.J."/>
            <person name="Galiba G."/>
            <person name="Kalapos B."/>
            <person name="Nelson D.R."/>
            <person name="Li P."/>
            <person name="You F.M."/>
            <person name="Luo M.C."/>
            <person name="Dvorak J."/>
        </authorList>
    </citation>
    <scope>NUCLEOTIDE SEQUENCE [LARGE SCALE GENOMIC DNA]</scope>
    <source>
        <strain evidence="2">cv. AL8/78</strain>
    </source>
</reference>
<reference evidence="2" key="3">
    <citation type="journal article" date="2017" name="Nature">
        <title>Genome sequence of the progenitor of the wheat D genome Aegilops tauschii.</title>
        <authorList>
            <person name="Luo M.C."/>
            <person name="Gu Y.Q."/>
            <person name="Puiu D."/>
            <person name="Wang H."/>
            <person name="Twardziok S.O."/>
            <person name="Deal K.R."/>
            <person name="Huo N."/>
            <person name="Zhu T."/>
            <person name="Wang L."/>
            <person name="Wang Y."/>
            <person name="McGuire P.E."/>
            <person name="Liu S."/>
            <person name="Long H."/>
            <person name="Ramasamy R.K."/>
            <person name="Rodriguez J.C."/>
            <person name="Van S.L."/>
            <person name="Yuan L."/>
            <person name="Wang Z."/>
            <person name="Xia Z."/>
            <person name="Xiao L."/>
            <person name="Anderson O.D."/>
            <person name="Ouyang S."/>
            <person name="Liang Y."/>
            <person name="Zimin A.V."/>
            <person name="Pertea G."/>
            <person name="Qi P."/>
            <person name="Bennetzen J.L."/>
            <person name="Dai X."/>
            <person name="Dawson M.W."/>
            <person name="Muller H.G."/>
            <person name="Kugler K."/>
            <person name="Rivarola-Duarte L."/>
            <person name="Spannagl M."/>
            <person name="Mayer K.F.X."/>
            <person name="Lu F.H."/>
            <person name="Bevan M.W."/>
            <person name="Leroy P."/>
            <person name="Li P."/>
            <person name="You F.M."/>
            <person name="Sun Q."/>
            <person name="Liu Z."/>
            <person name="Lyons E."/>
            <person name="Wicker T."/>
            <person name="Salzberg S.L."/>
            <person name="Devos K.M."/>
            <person name="Dvorak J."/>
        </authorList>
    </citation>
    <scope>NUCLEOTIDE SEQUENCE [LARGE SCALE GENOMIC DNA]</scope>
    <source>
        <strain evidence="2">cv. AL8/78</strain>
    </source>
</reference>
<keyword evidence="1" id="KW-0812">Transmembrane</keyword>
<reference evidence="2" key="4">
    <citation type="submission" date="2019-03" db="UniProtKB">
        <authorList>
            <consortium name="EnsemblPlants"/>
        </authorList>
    </citation>
    <scope>IDENTIFICATION</scope>
</reference>
<keyword evidence="3" id="KW-1185">Reference proteome</keyword>
<accession>A0A453HMX7</accession>
<feature type="transmembrane region" description="Helical" evidence="1">
    <location>
        <begin position="15"/>
        <end position="34"/>
    </location>
</feature>
<name>A0A453HMX7_AEGTS</name>
<reference evidence="3" key="1">
    <citation type="journal article" date="2014" name="Science">
        <title>Ancient hybridizations among the ancestral genomes of bread wheat.</title>
        <authorList>
            <consortium name="International Wheat Genome Sequencing Consortium,"/>
            <person name="Marcussen T."/>
            <person name="Sandve S.R."/>
            <person name="Heier L."/>
            <person name="Spannagl M."/>
            <person name="Pfeifer M."/>
            <person name="Jakobsen K.S."/>
            <person name="Wulff B.B."/>
            <person name="Steuernagel B."/>
            <person name="Mayer K.F."/>
            <person name="Olsen O.A."/>
        </authorList>
    </citation>
    <scope>NUCLEOTIDE SEQUENCE [LARGE SCALE GENOMIC DNA]</scope>
    <source>
        <strain evidence="3">cv. AL8/78</strain>
    </source>
</reference>
<dbReference type="EnsemblPlants" id="AET4Gv20240500.15">
    <property type="protein sequence ID" value="AET4Gv20240500.15"/>
    <property type="gene ID" value="AET4Gv20240500"/>
</dbReference>
<organism evidence="2 3">
    <name type="scientific">Aegilops tauschii subsp. strangulata</name>
    <name type="common">Goatgrass</name>
    <dbReference type="NCBI Taxonomy" id="200361"/>
    <lineage>
        <taxon>Eukaryota</taxon>
        <taxon>Viridiplantae</taxon>
        <taxon>Streptophyta</taxon>
        <taxon>Embryophyta</taxon>
        <taxon>Tracheophyta</taxon>
        <taxon>Spermatophyta</taxon>
        <taxon>Magnoliopsida</taxon>
        <taxon>Liliopsida</taxon>
        <taxon>Poales</taxon>
        <taxon>Poaceae</taxon>
        <taxon>BOP clade</taxon>
        <taxon>Pooideae</taxon>
        <taxon>Triticodae</taxon>
        <taxon>Triticeae</taxon>
        <taxon>Triticinae</taxon>
        <taxon>Aegilops</taxon>
    </lineage>
</organism>
<keyword evidence="1" id="KW-0472">Membrane</keyword>
<proteinExistence type="predicted"/>
<evidence type="ECO:0000313" key="2">
    <source>
        <dbReference type="EnsemblPlants" id="AET4Gv20240500.15"/>
    </source>
</evidence>
<evidence type="ECO:0000313" key="3">
    <source>
        <dbReference type="Proteomes" id="UP000015105"/>
    </source>
</evidence>
<dbReference type="AlphaFoldDB" id="A0A453HMX7"/>
<evidence type="ECO:0000256" key="1">
    <source>
        <dbReference type="SAM" id="Phobius"/>
    </source>
</evidence>